<evidence type="ECO:0000313" key="3">
    <source>
        <dbReference type="Proteomes" id="UP000263418"/>
    </source>
</evidence>
<proteinExistence type="predicted"/>
<evidence type="ECO:0000256" key="1">
    <source>
        <dbReference type="SAM" id="Phobius"/>
    </source>
</evidence>
<evidence type="ECO:0008006" key="4">
    <source>
        <dbReference type="Google" id="ProtNLM"/>
    </source>
</evidence>
<dbReference type="AlphaFoldDB" id="A0AAN1PMW4"/>
<keyword evidence="1" id="KW-1133">Transmembrane helix</keyword>
<name>A0AAN1PMW4_VIBVL</name>
<reference evidence="2 3" key="1">
    <citation type="submission" date="2017-01" db="EMBL/GenBank/DDBJ databases">
        <title>Complete Genome Sequence of Vibrio vulnificus FORC_053.</title>
        <authorList>
            <consortium name="Food-borne Pathogen Omics Research Center"/>
            <person name="Chung H.Y."/>
            <person name="Na E.J."/>
            <person name="Song J.S."/>
            <person name="Kim H."/>
            <person name="Lee J.-H."/>
            <person name="Ryu S."/>
            <person name="Choi S.H."/>
        </authorList>
    </citation>
    <scope>NUCLEOTIDE SEQUENCE [LARGE SCALE GENOMIC DNA]</scope>
    <source>
        <strain evidence="2 3">FORC_053</strain>
    </source>
</reference>
<keyword evidence="1" id="KW-0472">Membrane</keyword>
<protein>
    <recommendedName>
        <fullName evidence="4">Lipoprotein</fullName>
    </recommendedName>
</protein>
<organism evidence="2 3">
    <name type="scientific">Vibrio vulnificus</name>
    <dbReference type="NCBI Taxonomy" id="672"/>
    <lineage>
        <taxon>Bacteria</taxon>
        <taxon>Pseudomonadati</taxon>
        <taxon>Pseudomonadota</taxon>
        <taxon>Gammaproteobacteria</taxon>
        <taxon>Vibrionales</taxon>
        <taxon>Vibrionaceae</taxon>
        <taxon>Vibrio</taxon>
    </lineage>
</organism>
<dbReference type="PROSITE" id="PS51257">
    <property type="entry name" value="PROKAR_LIPOPROTEIN"/>
    <property type="match status" value="1"/>
</dbReference>
<keyword evidence="1" id="KW-0812">Transmembrane</keyword>
<dbReference type="EMBL" id="CP019290">
    <property type="protein sequence ID" value="AXX59643.1"/>
    <property type="molecule type" value="Genomic_DNA"/>
</dbReference>
<accession>A0AAN1PMW4</accession>
<dbReference type="Proteomes" id="UP000263418">
    <property type="component" value="Chromosome 1"/>
</dbReference>
<evidence type="ECO:0000313" key="2">
    <source>
        <dbReference type="EMBL" id="AXX59643.1"/>
    </source>
</evidence>
<gene>
    <name evidence="2" type="ORF">FORC53_1304</name>
</gene>
<sequence length="160" mass="17780">MTEDRHKVIDSTIKVLGFLGVIATLAVGGCQYSSTMEKEFKKPFWEAQLKVCIEASDAASKLADASADKIGEEEIENLFTIYYGKAQLLLDSHVVKAIGDMGSRAVRCNSGTYDKNDCIRPLFNSDAMKVSQHCRNMLTESWDESLKKLDSEKLVADFTN</sequence>
<feature type="transmembrane region" description="Helical" evidence="1">
    <location>
        <begin position="12"/>
        <end position="32"/>
    </location>
</feature>